<accession>A0A1H1U405</accession>
<dbReference type="AlphaFoldDB" id="A0A1H1U405"/>
<name>A0A1H1U405_9ACTN</name>
<reference evidence="1 2" key="1">
    <citation type="submission" date="2016-10" db="EMBL/GenBank/DDBJ databases">
        <authorList>
            <person name="de Groot N.N."/>
        </authorList>
    </citation>
    <scope>NUCLEOTIDE SEQUENCE [LARGE SCALE GENOMIC DNA]</scope>
    <source>
        <strain evidence="1 2">DSM 22024</strain>
    </source>
</reference>
<protein>
    <submittedName>
        <fullName evidence="1">Uncharacterized protein</fullName>
    </submittedName>
</protein>
<proteinExistence type="predicted"/>
<gene>
    <name evidence="1" type="ORF">SAMN04489717_3454</name>
</gene>
<organism evidence="1 2">
    <name type="scientific">Actinopolymorpha singaporensis</name>
    <dbReference type="NCBI Taxonomy" id="117157"/>
    <lineage>
        <taxon>Bacteria</taxon>
        <taxon>Bacillati</taxon>
        <taxon>Actinomycetota</taxon>
        <taxon>Actinomycetes</taxon>
        <taxon>Propionibacteriales</taxon>
        <taxon>Actinopolymorphaceae</taxon>
        <taxon>Actinopolymorpha</taxon>
    </lineage>
</organism>
<evidence type="ECO:0000313" key="2">
    <source>
        <dbReference type="Proteomes" id="UP000198983"/>
    </source>
</evidence>
<dbReference type="Proteomes" id="UP000198983">
    <property type="component" value="Chromosome I"/>
</dbReference>
<sequence length="400" mass="43164">MARPTVALIATTYFAASHADVLGTRLMEGYQWGGEHVIPRVEVVSMYLEQLGGHVRKEFRPDIGVQIADRNKVTRYPTVAEAIGCGRPGVNVDGVVIIGEHGDYERNEFGQTLYPRRRLFDSAVSTMVGAGRTVPVFTDKHLAWSFPDAQAMVDTGRRLGIPLLAGSTIPLAWRIPSGTQWPLGAPMTGAVALGYGGTEGYGFHTLEGLQCHVERRAGGESGVSAVQTLSGPAAVEACRNGTVDPDLLTRALARFDLTPEQEEQARRSVSDVFLVEYADGLRAAAVHFDEVIRNFGAACRGPDQEMSCQMWLQGDPHGHFIFLDRQIESMLLSGVPPYPIERTLLTTGILDAAMHSRHDGGVRRRTPALAIRYQPADAVPDTGIRLPLGVTAAGGTGAAR</sequence>
<dbReference type="EMBL" id="LT629732">
    <property type="protein sequence ID" value="SDS67104.1"/>
    <property type="molecule type" value="Genomic_DNA"/>
</dbReference>
<dbReference type="OrthoDB" id="1394308at2"/>
<keyword evidence="2" id="KW-1185">Reference proteome</keyword>
<dbReference type="RefSeq" id="WP_092654669.1">
    <property type="nucleotide sequence ID" value="NZ_LT629732.1"/>
</dbReference>
<evidence type="ECO:0000313" key="1">
    <source>
        <dbReference type="EMBL" id="SDS67104.1"/>
    </source>
</evidence>